<evidence type="ECO:0000313" key="2">
    <source>
        <dbReference type="EMBL" id="GAA4507828.1"/>
    </source>
</evidence>
<gene>
    <name evidence="2" type="ORF">GCM10023191_066730</name>
</gene>
<sequence length="187" mass="20977">MVASESSMRIYLDRLNEWAGEEPETHLVSPGDVEPPVFTFTYREQFGDNTISGFTYGLSLVSHPDWKFGSPELFIAMESDKIDWVLAAGYVATAWRGEKPYSAGDMFDLGAPISPEESEMSAVLLFLVTSLDREVSHIELPNGTINLVQLYPLYESELALVQEIGATEFLSAEDVNFYDPRRPPRTE</sequence>
<protein>
    <recommendedName>
        <fullName evidence="1">Suppressor of fused-like domain-containing protein</fullName>
    </recommendedName>
</protein>
<dbReference type="EMBL" id="BAABHF010000042">
    <property type="protein sequence ID" value="GAA4507828.1"/>
    <property type="molecule type" value="Genomic_DNA"/>
</dbReference>
<dbReference type="Pfam" id="PF05076">
    <property type="entry name" value="SUFU"/>
    <property type="match status" value="1"/>
</dbReference>
<evidence type="ECO:0000313" key="3">
    <source>
        <dbReference type="Proteomes" id="UP001500503"/>
    </source>
</evidence>
<reference evidence="3" key="1">
    <citation type="journal article" date="2019" name="Int. J. Syst. Evol. Microbiol.">
        <title>The Global Catalogue of Microorganisms (GCM) 10K type strain sequencing project: providing services to taxonomists for standard genome sequencing and annotation.</title>
        <authorList>
            <consortium name="The Broad Institute Genomics Platform"/>
            <consortium name="The Broad Institute Genome Sequencing Center for Infectious Disease"/>
            <person name="Wu L."/>
            <person name="Ma J."/>
        </authorList>
    </citation>
    <scope>NUCLEOTIDE SEQUENCE [LARGE SCALE GENOMIC DNA]</scope>
    <source>
        <strain evidence="3">JCM 17933</strain>
    </source>
</reference>
<accession>A0ABP8QSW0</accession>
<dbReference type="SUPFAM" id="SSF103359">
    <property type="entry name" value="Suppressor of Fused, N-terminal domain"/>
    <property type="match status" value="1"/>
</dbReference>
<keyword evidence="3" id="KW-1185">Reference proteome</keyword>
<dbReference type="InterPro" id="IPR020941">
    <property type="entry name" value="SUFU-like_domain"/>
</dbReference>
<dbReference type="Proteomes" id="UP001500503">
    <property type="component" value="Unassembled WGS sequence"/>
</dbReference>
<comment type="caution">
    <text evidence="2">The sequence shown here is derived from an EMBL/GenBank/DDBJ whole genome shotgun (WGS) entry which is preliminary data.</text>
</comment>
<organism evidence="2 3">
    <name type="scientific">Actinoallomurus oryzae</name>
    <dbReference type="NCBI Taxonomy" id="502180"/>
    <lineage>
        <taxon>Bacteria</taxon>
        <taxon>Bacillati</taxon>
        <taxon>Actinomycetota</taxon>
        <taxon>Actinomycetes</taxon>
        <taxon>Streptosporangiales</taxon>
        <taxon>Thermomonosporaceae</taxon>
        <taxon>Actinoallomurus</taxon>
    </lineage>
</organism>
<feature type="domain" description="Suppressor of fused-like" evidence="1">
    <location>
        <begin position="98"/>
        <end position="182"/>
    </location>
</feature>
<name>A0ABP8QSW0_9ACTN</name>
<proteinExistence type="predicted"/>
<evidence type="ECO:0000259" key="1">
    <source>
        <dbReference type="Pfam" id="PF05076"/>
    </source>
</evidence>
<dbReference type="InterPro" id="IPR037181">
    <property type="entry name" value="SUFU_N"/>
</dbReference>